<keyword evidence="10" id="KW-1185">Reference proteome</keyword>
<comment type="similarity">
    <text evidence="2 8">Belongs to the cytochrome P450 family.</text>
</comment>
<dbReference type="InterPro" id="IPR036396">
    <property type="entry name" value="Cyt_P450_sf"/>
</dbReference>
<dbReference type="RefSeq" id="WP_386357253.1">
    <property type="nucleotide sequence ID" value="NZ_JBHSFG010000129.1"/>
</dbReference>
<evidence type="ECO:0000256" key="4">
    <source>
        <dbReference type="ARBA" id="ARBA00022723"/>
    </source>
</evidence>
<keyword evidence="7 8" id="KW-0503">Monooxygenase</keyword>
<dbReference type="InterPro" id="IPR002397">
    <property type="entry name" value="Cyt_P450_B"/>
</dbReference>
<dbReference type="EMBL" id="JBHSFG010000129">
    <property type="protein sequence ID" value="MFC4472812.1"/>
    <property type="molecule type" value="Genomic_DNA"/>
</dbReference>
<evidence type="ECO:0000256" key="8">
    <source>
        <dbReference type="RuleBase" id="RU000461"/>
    </source>
</evidence>
<dbReference type="Proteomes" id="UP001596012">
    <property type="component" value="Unassembled WGS sequence"/>
</dbReference>
<keyword evidence="5 8" id="KW-0560">Oxidoreductase</keyword>
<comment type="cofactor">
    <cofactor evidence="1">
        <name>heme</name>
        <dbReference type="ChEBI" id="CHEBI:30413"/>
    </cofactor>
</comment>
<accession>A0ABV8Z5S2</accession>
<dbReference type="InterPro" id="IPR001128">
    <property type="entry name" value="Cyt_P450"/>
</dbReference>
<evidence type="ECO:0000256" key="5">
    <source>
        <dbReference type="ARBA" id="ARBA00023002"/>
    </source>
</evidence>
<evidence type="ECO:0000256" key="3">
    <source>
        <dbReference type="ARBA" id="ARBA00022617"/>
    </source>
</evidence>
<dbReference type="PANTHER" id="PTHR46696:SF5">
    <property type="entry name" value="CYTOCHROME P450 BJ-1"/>
    <property type="match status" value="1"/>
</dbReference>
<dbReference type="Gene3D" id="1.10.630.10">
    <property type="entry name" value="Cytochrome P450"/>
    <property type="match status" value="1"/>
</dbReference>
<evidence type="ECO:0000256" key="1">
    <source>
        <dbReference type="ARBA" id="ARBA00001971"/>
    </source>
</evidence>
<evidence type="ECO:0000256" key="6">
    <source>
        <dbReference type="ARBA" id="ARBA00023004"/>
    </source>
</evidence>
<evidence type="ECO:0000313" key="10">
    <source>
        <dbReference type="Proteomes" id="UP001596012"/>
    </source>
</evidence>
<gene>
    <name evidence="9" type="ORF">ACFPH6_51595</name>
</gene>
<dbReference type="PANTHER" id="PTHR46696">
    <property type="entry name" value="P450, PUTATIVE (EUROFUNG)-RELATED"/>
    <property type="match status" value="1"/>
</dbReference>
<keyword evidence="3 8" id="KW-0349">Heme</keyword>
<keyword evidence="6 8" id="KW-0408">Iron</keyword>
<evidence type="ECO:0000256" key="7">
    <source>
        <dbReference type="ARBA" id="ARBA00023033"/>
    </source>
</evidence>
<dbReference type="InterPro" id="IPR017972">
    <property type="entry name" value="Cyt_P450_CS"/>
</dbReference>
<dbReference type="PROSITE" id="PS00086">
    <property type="entry name" value="CYTOCHROME_P450"/>
    <property type="match status" value="1"/>
</dbReference>
<sequence length="387" mass="41999">MEHATLVQRGPLPSYLSLPDPVPDLVRILAPTGDHLWLVTDRELGRQVLAEDRFSRALAVAPQAPAIHPLRPDATALTSLDPPDHHRLRRLVSHAFTPPAMAALEKGLRQTASDLLTGRRSMDLVPDYVMVLAATAICRVLGIPEAEQGRFSALADRAHGITPCSPEQSGVARGELREYVASLVTADGLGPDEDLLGALRRSREEDAALTVDELTGLVELLLDAGYETTIGQISLAVLALMERPEQWRLLVRRPAAVPGAVEELLRYAPVVPISFTRVARHDTVLGGERIRAGEGVLVSLLHANFRLRDHPDPADLRVDRQGVRHLTFGHGPHVCLGARLARLQTRIALNELIATAPNLSLDVDPAGLGWRPSEALVRGPTALPVSW</sequence>
<dbReference type="PRINTS" id="PR00359">
    <property type="entry name" value="BP450"/>
</dbReference>
<proteinExistence type="inferred from homology"/>
<evidence type="ECO:0000313" key="9">
    <source>
        <dbReference type="EMBL" id="MFC4472812.1"/>
    </source>
</evidence>
<comment type="caution">
    <text evidence="9">The sequence shown here is derived from an EMBL/GenBank/DDBJ whole genome shotgun (WGS) entry which is preliminary data.</text>
</comment>
<dbReference type="Pfam" id="PF00067">
    <property type="entry name" value="p450"/>
    <property type="match status" value="1"/>
</dbReference>
<dbReference type="PRINTS" id="PR00385">
    <property type="entry name" value="P450"/>
</dbReference>
<protein>
    <submittedName>
        <fullName evidence="9">Cytochrome P450</fullName>
    </submittedName>
</protein>
<organism evidence="9 10">
    <name type="scientific">Streptomyces xiangluensis</name>
    <dbReference type="NCBI Taxonomy" id="2665720"/>
    <lineage>
        <taxon>Bacteria</taxon>
        <taxon>Bacillati</taxon>
        <taxon>Actinomycetota</taxon>
        <taxon>Actinomycetes</taxon>
        <taxon>Kitasatosporales</taxon>
        <taxon>Streptomycetaceae</taxon>
        <taxon>Streptomyces</taxon>
    </lineage>
</organism>
<dbReference type="SUPFAM" id="SSF48264">
    <property type="entry name" value="Cytochrome P450"/>
    <property type="match status" value="1"/>
</dbReference>
<name>A0ABV8Z5S2_9ACTN</name>
<evidence type="ECO:0000256" key="2">
    <source>
        <dbReference type="ARBA" id="ARBA00010617"/>
    </source>
</evidence>
<keyword evidence="4 8" id="KW-0479">Metal-binding</keyword>
<reference evidence="10" key="1">
    <citation type="journal article" date="2019" name="Int. J. Syst. Evol. Microbiol.">
        <title>The Global Catalogue of Microorganisms (GCM) 10K type strain sequencing project: providing services to taxonomists for standard genome sequencing and annotation.</title>
        <authorList>
            <consortium name="The Broad Institute Genomics Platform"/>
            <consortium name="The Broad Institute Genome Sequencing Center for Infectious Disease"/>
            <person name="Wu L."/>
            <person name="Ma J."/>
        </authorList>
    </citation>
    <scope>NUCLEOTIDE SEQUENCE [LARGE SCALE GENOMIC DNA]</scope>
    <source>
        <strain evidence="10">DT43</strain>
    </source>
</reference>